<sequence length="106" mass="11891">MATRKLTEETFDATIRSSEKPVLVDFWASWCGPCRALAPVVEEISDEMSDELTVCKVNVENDQDLAMRFQVMSIPTLILFKGGKPVHTMVGSAPKARLVKELREHL</sequence>
<evidence type="ECO:0000256" key="3">
    <source>
        <dbReference type="ARBA" id="ARBA00022982"/>
    </source>
</evidence>
<dbReference type="GeneID" id="88848260"/>
<proteinExistence type="inferred from homology"/>
<dbReference type="GO" id="GO:0045454">
    <property type="term" value="P:cell redox homeostasis"/>
    <property type="evidence" value="ECO:0007669"/>
    <property type="project" value="TreeGrafter"/>
</dbReference>
<dbReference type="InterPro" id="IPR036249">
    <property type="entry name" value="Thioredoxin-like_sf"/>
</dbReference>
<dbReference type="GO" id="GO:0016853">
    <property type="term" value="F:isomerase activity"/>
    <property type="evidence" value="ECO:0007669"/>
    <property type="project" value="UniProtKB-KW"/>
</dbReference>
<comment type="similarity">
    <text evidence="1 7">Belongs to the thioredoxin family.</text>
</comment>
<dbReference type="EMBL" id="AP019367">
    <property type="protein sequence ID" value="BBH49531.1"/>
    <property type="molecule type" value="Genomic_DNA"/>
</dbReference>
<evidence type="ECO:0000256" key="6">
    <source>
        <dbReference type="NCBIfam" id="TIGR01068"/>
    </source>
</evidence>
<accession>A0A3G9JVP5</accession>
<feature type="site" description="Deprotonates C-terminal active site Cys" evidence="8">
    <location>
        <position position="25"/>
    </location>
</feature>
<dbReference type="RefSeq" id="WP_126420699.1">
    <property type="nucleotide sequence ID" value="NZ_AP019367.1"/>
</dbReference>
<dbReference type="Pfam" id="PF00085">
    <property type="entry name" value="Thioredoxin"/>
    <property type="match status" value="1"/>
</dbReference>
<dbReference type="InterPro" id="IPR013766">
    <property type="entry name" value="Thioredoxin_domain"/>
</dbReference>
<keyword evidence="2" id="KW-0813">Transport</keyword>
<feature type="active site" description="Nucleophile" evidence="8">
    <location>
        <position position="31"/>
    </location>
</feature>
<dbReference type="CDD" id="cd02947">
    <property type="entry name" value="TRX_family"/>
    <property type="match status" value="1"/>
</dbReference>
<evidence type="ECO:0000256" key="8">
    <source>
        <dbReference type="PIRSR" id="PIRSR000077-1"/>
    </source>
</evidence>
<keyword evidence="11" id="KW-0413">Isomerase</keyword>
<evidence type="ECO:0000256" key="9">
    <source>
        <dbReference type="PIRSR" id="PIRSR000077-4"/>
    </source>
</evidence>
<dbReference type="PRINTS" id="PR00421">
    <property type="entry name" value="THIOREDOXIN"/>
</dbReference>
<dbReference type="FunFam" id="3.40.30.10:FF:000001">
    <property type="entry name" value="Thioredoxin"/>
    <property type="match status" value="1"/>
</dbReference>
<reference evidence="12" key="1">
    <citation type="submission" date="2018-11" db="EMBL/GenBank/DDBJ databases">
        <title>Comparative genomics of Parolsenella catena and Libanicoccus massiliensis: Reclassification of Libanicoccus massiliensis as Parolsenella massiliensis comb. nov.</title>
        <authorList>
            <person name="Sakamoto M."/>
            <person name="Ikeyama N."/>
            <person name="Murakami T."/>
            <person name="Mori H."/>
            <person name="Yuki M."/>
            <person name="Ohkuma M."/>
        </authorList>
    </citation>
    <scope>NUCLEOTIDE SEQUENCE [LARGE SCALE GENOMIC DNA]</scope>
    <source>
        <strain evidence="12">JCM 31932</strain>
    </source>
</reference>
<gene>
    <name evidence="11" type="primary">trxA</name>
    <name evidence="11" type="ORF">Pcatena_01180</name>
</gene>
<feature type="domain" description="Thioredoxin" evidence="10">
    <location>
        <begin position="1"/>
        <end position="106"/>
    </location>
</feature>
<keyword evidence="4 9" id="KW-1015">Disulfide bond</keyword>
<feature type="active site" description="Nucleophile" evidence="8">
    <location>
        <position position="34"/>
    </location>
</feature>
<dbReference type="Gene3D" id="3.40.30.10">
    <property type="entry name" value="Glutaredoxin"/>
    <property type="match status" value="1"/>
</dbReference>
<feature type="disulfide bond" description="Redox-active" evidence="9">
    <location>
        <begin position="31"/>
        <end position="34"/>
    </location>
</feature>
<dbReference type="Proteomes" id="UP000273154">
    <property type="component" value="Chromosome"/>
</dbReference>
<evidence type="ECO:0000256" key="7">
    <source>
        <dbReference type="PIRNR" id="PIRNR000077"/>
    </source>
</evidence>
<dbReference type="PROSITE" id="PS00194">
    <property type="entry name" value="THIOREDOXIN_1"/>
    <property type="match status" value="1"/>
</dbReference>
<evidence type="ECO:0000313" key="11">
    <source>
        <dbReference type="EMBL" id="BBH49531.1"/>
    </source>
</evidence>
<dbReference type="NCBIfam" id="TIGR01068">
    <property type="entry name" value="thioredoxin"/>
    <property type="match status" value="1"/>
</dbReference>
<dbReference type="GO" id="GO:0015035">
    <property type="term" value="F:protein-disulfide reductase activity"/>
    <property type="evidence" value="ECO:0007669"/>
    <property type="project" value="UniProtKB-UniRule"/>
</dbReference>
<dbReference type="PROSITE" id="PS51352">
    <property type="entry name" value="THIOREDOXIN_2"/>
    <property type="match status" value="1"/>
</dbReference>
<organism evidence="11 12">
    <name type="scientific">Parolsenella catena</name>
    <dbReference type="NCBI Taxonomy" id="2003188"/>
    <lineage>
        <taxon>Bacteria</taxon>
        <taxon>Bacillati</taxon>
        <taxon>Actinomycetota</taxon>
        <taxon>Coriobacteriia</taxon>
        <taxon>Coriobacteriales</taxon>
        <taxon>Atopobiaceae</taxon>
        <taxon>Parolsenella</taxon>
    </lineage>
</organism>
<dbReference type="InterPro" id="IPR005746">
    <property type="entry name" value="Thioredoxin"/>
</dbReference>
<dbReference type="AlphaFoldDB" id="A0A3G9JVP5"/>
<dbReference type="GO" id="GO:0005829">
    <property type="term" value="C:cytosol"/>
    <property type="evidence" value="ECO:0007669"/>
    <property type="project" value="TreeGrafter"/>
</dbReference>
<keyword evidence="3" id="KW-0249">Electron transport</keyword>
<protein>
    <recommendedName>
        <fullName evidence="6 7">Thioredoxin</fullName>
    </recommendedName>
</protein>
<dbReference type="OrthoDB" id="9790390at2"/>
<dbReference type="PANTHER" id="PTHR45663:SF11">
    <property type="entry name" value="GEO12009P1"/>
    <property type="match status" value="1"/>
</dbReference>
<evidence type="ECO:0000259" key="10">
    <source>
        <dbReference type="PROSITE" id="PS51352"/>
    </source>
</evidence>
<evidence type="ECO:0000256" key="1">
    <source>
        <dbReference type="ARBA" id="ARBA00008987"/>
    </source>
</evidence>
<name>A0A3G9JVP5_9ACTN</name>
<evidence type="ECO:0000256" key="5">
    <source>
        <dbReference type="ARBA" id="ARBA00023284"/>
    </source>
</evidence>
<dbReference type="KEGG" id="pcat:Pcatena_01180"/>
<feature type="site" description="Contributes to redox potential value" evidence="8">
    <location>
        <position position="33"/>
    </location>
</feature>
<dbReference type="PANTHER" id="PTHR45663">
    <property type="entry name" value="GEO12009P1"/>
    <property type="match status" value="1"/>
</dbReference>
<evidence type="ECO:0000256" key="2">
    <source>
        <dbReference type="ARBA" id="ARBA00022448"/>
    </source>
</evidence>
<keyword evidence="12" id="KW-1185">Reference proteome</keyword>
<dbReference type="PIRSF" id="PIRSF000077">
    <property type="entry name" value="Thioredoxin"/>
    <property type="match status" value="1"/>
</dbReference>
<evidence type="ECO:0000313" key="12">
    <source>
        <dbReference type="Proteomes" id="UP000273154"/>
    </source>
</evidence>
<dbReference type="SUPFAM" id="SSF52833">
    <property type="entry name" value="Thioredoxin-like"/>
    <property type="match status" value="1"/>
</dbReference>
<keyword evidence="5 9" id="KW-0676">Redox-active center</keyword>
<dbReference type="InterPro" id="IPR017937">
    <property type="entry name" value="Thioredoxin_CS"/>
</dbReference>
<feature type="site" description="Contributes to redox potential value" evidence="8">
    <location>
        <position position="32"/>
    </location>
</feature>
<evidence type="ECO:0000256" key="4">
    <source>
        <dbReference type="ARBA" id="ARBA00023157"/>
    </source>
</evidence>